<keyword evidence="4" id="KW-1185">Reference proteome</keyword>
<evidence type="ECO:0000313" key="4">
    <source>
        <dbReference type="Proteomes" id="UP001634747"/>
    </source>
</evidence>
<protein>
    <recommendedName>
        <fullName evidence="5">Lipoprotein</fullName>
    </recommendedName>
</protein>
<evidence type="ECO:0000256" key="2">
    <source>
        <dbReference type="SAM" id="SignalP"/>
    </source>
</evidence>
<evidence type="ECO:0008006" key="5">
    <source>
        <dbReference type="Google" id="ProtNLM"/>
    </source>
</evidence>
<sequence>MRSSLPLLLLLCTLPAASQALPDAPSAAASTDQANPLPLVNGRHYRSQTEGERLHSFGAGLISPAAIGGTVISAIYRQYKERPDLIYWDNDAAGFGKRFGAAYGQRVINQGTRYTFGALLHEDNRYLICHGCTLRQKIWNAALADFSARHGADGHRTASPTGILSGFSGSLVAYAFWYPNQDPRFTIQRGTTNALTGFATRPASHFAAEILDGHKIPFLHRRFGDGSPREQLQVPVGFTGPLPPKHRLNPADPDTPTAYAPAAPPKGEGVSPKQ</sequence>
<accession>A0ABW9KGX5</accession>
<comment type="caution">
    <text evidence="3">The sequence shown here is derived from an EMBL/GenBank/DDBJ whole genome shotgun (WGS) entry which is preliminary data.</text>
</comment>
<evidence type="ECO:0000256" key="1">
    <source>
        <dbReference type="SAM" id="MobiDB-lite"/>
    </source>
</evidence>
<organism evidence="3 4">
    <name type="scientific">Terriglobus aquaticus</name>
    <dbReference type="NCBI Taxonomy" id="940139"/>
    <lineage>
        <taxon>Bacteria</taxon>
        <taxon>Pseudomonadati</taxon>
        <taxon>Acidobacteriota</taxon>
        <taxon>Terriglobia</taxon>
        <taxon>Terriglobales</taxon>
        <taxon>Acidobacteriaceae</taxon>
        <taxon>Terriglobus</taxon>
    </lineage>
</organism>
<keyword evidence="2" id="KW-0732">Signal</keyword>
<name>A0ABW9KGX5_9BACT</name>
<reference evidence="3 4" key="1">
    <citation type="submission" date="2024-12" db="EMBL/GenBank/DDBJ databases">
        <authorList>
            <person name="Lee Y."/>
        </authorList>
    </citation>
    <scope>NUCLEOTIDE SEQUENCE [LARGE SCALE GENOMIC DNA]</scope>
    <source>
        <strain evidence="3 4">03SUJ4</strain>
    </source>
</reference>
<dbReference type="EMBL" id="JBJYXY010000001">
    <property type="protein sequence ID" value="MFN2975020.1"/>
    <property type="molecule type" value="Genomic_DNA"/>
</dbReference>
<dbReference type="Proteomes" id="UP001634747">
    <property type="component" value="Unassembled WGS sequence"/>
</dbReference>
<dbReference type="RefSeq" id="WP_263413442.1">
    <property type="nucleotide sequence ID" value="NZ_BAABBH010000001.1"/>
</dbReference>
<proteinExistence type="predicted"/>
<gene>
    <name evidence="3" type="ORF">ACK2TP_04530</name>
</gene>
<feature type="compositionally biased region" description="Low complexity" evidence="1">
    <location>
        <begin position="250"/>
        <end position="261"/>
    </location>
</feature>
<feature type="chain" id="PRO_5047464680" description="Lipoprotein" evidence="2">
    <location>
        <begin position="21"/>
        <end position="274"/>
    </location>
</feature>
<feature type="signal peptide" evidence="2">
    <location>
        <begin position="1"/>
        <end position="20"/>
    </location>
</feature>
<feature type="region of interest" description="Disordered" evidence="1">
    <location>
        <begin position="236"/>
        <end position="274"/>
    </location>
</feature>
<evidence type="ECO:0000313" key="3">
    <source>
        <dbReference type="EMBL" id="MFN2975020.1"/>
    </source>
</evidence>